<gene>
    <name evidence="1" type="ORF">M9458_037497</name>
</gene>
<reference evidence="1 2" key="1">
    <citation type="submission" date="2024-05" db="EMBL/GenBank/DDBJ databases">
        <title>Genome sequencing and assembly of Indian major carp, Cirrhinus mrigala (Hamilton, 1822).</title>
        <authorList>
            <person name="Mohindra V."/>
            <person name="Chowdhury L.M."/>
            <person name="Lal K."/>
            <person name="Jena J.K."/>
        </authorList>
    </citation>
    <scope>NUCLEOTIDE SEQUENCE [LARGE SCALE GENOMIC DNA]</scope>
    <source>
        <strain evidence="1">CM1030</strain>
        <tissue evidence="1">Blood</tissue>
    </source>
</reference>
<protein>
    <submittedName>
        <fullName evidence="1">Uncharacterized protein</fullName>
    </submittedName>
</protein>
<dbReference type="Proteomes" id="UP001529510">
    <property type="component" value="Unassembled WGS sequence"/>
</dbReference>
<evidence type="ECO:0000313" key="2">
    <source>
        <dbReference type="Proteomes" id="UP001529510"/>
    </source>
</evidence>
<evidence type="ECO:0000313" key="1">
    <source>
        <dbReference type="EMBL" id="KAL0165653.1"/>
    </source>
</evidence>
<dbReference type="EMBL" id="JAMKFB020000019">
    <property type="protein sequence ID" value="KAL0165653.1"/>
    <property type="molecule type" value="Genomic_DNA"/>
</dbReference>
<organism evidence="1 2">
    <name type="scientific">Cirrhinus mrigala</name>
    <name type="common">Mrigala</name>
    <dbReference type="NCBI Taxonomy" id="683832"/>
    <lineage>
        <taxon>Eukaryota</taxon>
        <taxon>Metazoa</taxon>
        <taxon>Chordata</taxon>
        <taxon>Craniata</taxon>
        <taxon>Vertebrata</taxon>
        <taxon>Euteleostomi</taxon>
        <taxon>Actinopterygii</taxon>
        <taxon>Neopterygii</taxon>
        <taxon>Teleostei</taxon>
        <taxon>Ostariophysi</taxon>
        <taxon>Cypriniformes</taxon>
        <taxon>Cyprinidae</taxon>
        <taxon>Labeoninae</taxon>
        <taxon>Labeonini</taxon>
        <taxon>Cirrhinus</taxon>
    </lineage>
</organism>
<proteinExistence type="predicted"/>
<feature type="non-terminal residue" evidence="1">
    <location>
        <position position="53"/>
    </location>
</feature>
<dbReference type="AlphaFoldDB" id="A0ABD0NUU9"/>
<comment type="caution">
    <text evidence="1">The sequence shown here is derived from an EMBL/GenBank/DDBJ whole genome shotgun (WGS) entry which is preliminary data.</text>
</comment>
<name>A0ABD0NUU9_CIRMR</name>
<keyword evidence="2" id="KW-1185">Reference proteome</keyword>
<feature type="non-terminal residue" evidence="1">
    <location>
        <position position="1"/>
    </location>
</feature>
<accession>A0ABD0NUU9</accession>
<sequence length="53" mass="6121">ERSSPDIDQILQRLTEVTIRQQQIVEHLATRQGETEQGLVKLPPLNALRYQIP</sequence>